<evidence type="ECO:0000313" key="3">
    <source>
        <dbReference type="Proteomes" id="UP000034954"/>
    </source>
</evidence>
<feature type="transmembrane region" description="Helical" evidence="1">
    <location>
        <begin position="98"/>
        <end position="117"/>
    </location>
</feature>
<keyword evidence="1" id="KW-0812">Transmembrane</keyword>
<dbReference type="EMBL" id="LAQJ01000070">
    <property type="protein sequence ID" value="KKO20768.1"/>
    <property type="molecule type" value="Genomic_DNA"/>
</dbReference>
<keyword evidence="3" id="KW-1185">Reference proteome</keyword>
<keyword evidence="1" id="KW-1133">Transmembrane helix</keyword>
<dbReference type="AlphaFoldDB" id="A0A0M2UXF7"/>
<sequence>QPYLPLIRRYRLFIREGLLRFARNDNGQYVTKDIASVIARVLSEAISRFHNGELVAAVPRYGIYILNHGVTQIYFTWNTSLRHTFMGRASMDKKRNDVRAYLIMPSFSNTTLFLAFIKRYGSAIPIKK</sequence>
<protein>
    <submittedName>
        <fullName evidence="2">Uncharacterized protein</fullName>
    </submittedName>
</protein>
<keyword evidence="1" id="KW-0472">Membrane</keyword>
<evidence type="ECO:0000313" key="2">
    <source>
        <dbReference type="EMBL" id="KKO20768.1"/>
    </source>
</evidence>
<evidence type="ECO:0000256" key="1">
    <source>
        <dbReference type="SAM" id="Phobius"/>
    </source>
</evidence>
<proteinExistence type="predicted"/>
<comment type="caution">
    <text evidence="2">The sequence shown here is derived from an EMBL/GenBank/DDBJ whole genome shotgun (WGS) entry which is preliminary data.</text>
</comment>
<gene>
    <name evidence="2" type="ORF">BROFUL_00511</name>
</gene>
<organism evidence="2 3">
    <name type="scientific">Candidatus Brocadia fulgida</name>
    <dbReference type="NCBI Taxonomy" id="380242"/>
    <lineage>
        <taxon>Bacteria</taxon>
        <taxon>Pseudomonadati</taxon>
        <taxon>Planctomycetota</taxon>
        <taxon>Candidatus Brocadiia</taxon>
        <taxon>Candidatus Brocadiales</taxon>
        <taxon>Candidatus Brocadiaceae</taxon>
        <taxon>Candidatus Brocadia</taxon>
    </lineage>
</organism>
<accession>A0A0M2UXF7</accession>
<dbReference type="Proteomes" id="UP000034954">
    <property type="component" value="Unassembled WGS sequence"/>
</dbReference>
<reference evidence="2 3" key="1">
    <citation type="journal article" date="2013" name="BMC Microbiol.">
        <title>Identification of the type II cytochrome c maturation pathway in anammox bacteria by comparative genomics.</title>
        <authorList>
            <person name="Ferousi C."/>
            <person name="Speth D.R."/>
            <person name="Reimann J."/>
            <person name="Op den Camp H.J."/>
            <person name="Allen J.W."/>
            <person name="Keltjens J.T."/>
            <person name="Jetten M.S."/>
        </authorList>
    </citation>
    <scope>NUCLEOTIDE SEQUENCE [LARGE SCALE GENOMIC DNA]</scope>
    <source>
        <strain evidence="2">RU1</strain>
    </source>
</reference>
<name>A0A0M2UXF7_9BACT</name>
<feature type="non-terminal residue" evidence="2">
    <location>
        <position position="1"/>
    </location>
</feature>